<dbReference type="GO" id="GO:0030246">
    <property type="term" value="F:carbohydrate binding"/>
    <property type="evidence" value="ECO:0007669"/>
    <property type="project" value="InterPro"/>
</dbReference>
<dbReference type="InterPro" id="IPR014718">
    <property type="entry name" value="GH-type_carb-bd"/>
</dbReference>
<dbReference type="RefSeq" id="WP_103879411.1">
    <property type="nucleotide sequence ID" value="NZ_FNVG01000004.1"/>
</dbReference>
<gene>
    <name evidence="1" type="ORF">SAMN04488244_104139</name>
</gene>
<dbReference type="InterPro" id="IPR008183">
    <property type="entry name" value="Aldose_1/G6P_1-epimerase"/>
</dbReference>
<dbReference type="EMBL" id="FNVG01000004">
    <property type="protein sequence ID" value="SEF84715.1"/>
    <property type="molecule type" value="Genomic_DNA"/>
</dbReference>
<dbReference type="Gene3D" id="2.70.98.10">
    <property type="match status" value="1"/>
</dbReference>
<dbReference type="InterPro" id="IPR011013">
    <property type="entry name" value="Gal_mutarotase_sf_dom"/>
</dbReference>
<keyword evidence="2" id="KW-1185">Reference proteome</keyword>
<protein>
    <submittedName>
        <fullName evidence="1">Aldose 1-epimerase</fullName>
    </submittedName>
</protein>
<accession>A0A1H5VBF8</accession>
<dbReference type="SUPFAM" id="SSF74650">
    <property type="entry name" value="Galactose mutarotase-like"/>
    <property type="match status" value="1"/>
</dbReference>
<dbReference type="OrthoDB" id="9808779at2"/>
<dbReference type="AlphaFoldDB" id="A0A1H5VBF8"/>
<evidence type="ECO:0000313" key="2">
    <source>
        <dbReference type="Proteomes" id="UP000236721"/>
    </source>
</evidence>
<dbReference type="Proteomes" id="UP000236721">
    <property type="component" value="Unassembled WGS sequence"/>
</dbReference>
<dbReference type="CDD" id="cd01081">
    <property type="entry name" value="Aldose_epim"/>
    <property type="match status" value="1"/>
</dbReference>
<dbReference type="Pfam" id="PF01263">
    <property type="entry name" value="Aldose_epim"/>
    <property type="match status" value="1"/>
</dbReference>
<evidence type="ECO:0000313" key="1">
    <source>
        <dbReference type="EMBL" id="SEF84715.1"/>
    </source>
</evidence>
<reference evidence="2" key="1">
    <citation type="submission" date="2016-10" db="EMBL/GenBank/DDBJ databases">
        <authorList>
            <person name="Varghese N."/>
            <person name="Submissions S."/>
        </authorList>
    </citation>
    <scope>NUCLEOTIDE SEQUENCE [LARGE SCALE GENOMIC DNA]</scope>
    <source>
        <strain evidence="2">CGMCC 1.7062</strain>
    </source>
</reference>
<name>A0A1H5VBF8_9VIBR</name>
<organism evidence="1 2">
    <name type="scientific">Vibrio hangzhouensis</name>
    <dbReference type="NCBI Taxonomy" id="462991"/>
    <lineage>
        <taxon>Bacteria</taxon>
        <taxon>Pseudomonadati</taxon>
        <taxon>Pseudomonadota</taxon>
        <taxon>Gammaproteobacteria</taxon>
        <taxon>Vibrionales</taxon>
        <taxon>Vibrionaceae</taxon>
        <taxon>Vibrio</taxon>
    </lineage>
</organism>
<proteinExistence type="predicted"/>
<dbReference type="GO" id="GO:0016853">
    <property type="term" value="F:isomerase activity"/>
    <property type="evidence" value="ECO:0007669"/>
    <property type="project" value="InterPro"/>
</dbReference>
<dbReference type="GO" id="GO:0005975">
    <property type="term" value="P:carbohydrate metabolic process"/>
    <property type="evidence" value="ECO:0007669"/>
    <property type="project" value="InterPro"/>
</dbReference>
<sequence length="315" mass="36168">MFTLSHFKFGKLSATKIQHHKKGIELEIIHDFGAIINKYSVNQSPFSFIRGYKSYSELIETHPFFSRSAKLFPFPNRLEHGRFRYDQKSYTLPANFPWTDDAVHGLLYNQAFSVVHSHCETDFAELTLRFETSSLAKGFPFSFTLDVSYRVDTEGVLVCSTKVTNTGNQAFPFGDAWHPYFSLDCTLNQVQMTMPVCKELQVESGLPTGERREFKQFRHGASLTDVSFNHCFEFDRHATANLCLQRLDQTATLHFQQDSSYPFVQLYTPPSEATLAIEPMTCPANAFNNQIGLIDLLPGQTRLFRWQCQAHYIPR</sequence>